<evidence type="ECO:0000313" key="3">
    <source>
        <dbReference type="Proteomes" id="UP000280417"/>
    </source>
</evidence>
<comment type="caution">
    <text evidence="2">The sequence shown here is derived from an EMBL/GenBank/DDBJ whole genome shotgun (WGS) entry which is preliminary data.</text>
</comment>
<dbReference type="InterPro" id="IPR002716">
    <property type="entry name" value="PIN_dom"/>
</dbReference>
<dbReference type="Pfam" id="PF01850">
    <property type="entry name" value="PIN"/>
    <property type="match status" value="1"/>
</dbReference>
<dbReference type="PANTHER" id="PTHR38826">
    <property type="entry name" value="RIBONUCLEASE VAPC13"/>
    <property type="match status" value="1"/>
</dbReference>
<proteinExistence type="predicted"/>
<reference evidence="2 3" key="1">
    <citation type="submission" date="2018-06" db="EMBL/GenBank/DDBJ databases">
        <title>Extensive metabolic versatility and redundancy in microbially diverse, dynamic hydrothermal sediments.</title>
        <authorList>
            <person name="Dombrowski N."/>
            <person name="Teske A."/>
            <person name="Baker B.J."/>
        </authorList>
    </citation>
    <scope>NUCLEOTIDE SEQUENCE [LARGE SCALE GENOMIC DNA]</scope>
    <source>
        <strain evidence="2">B3_G15</strain>
    </source>
</reference>
<protein>
    <submittedName>
        <fullName evidence="2">Pilus assembly protein</fullName>
    </submittedName>
</protein>
<dbReference type="InterPro" id="IPR052106">
    <property type="entry name" value="PINc/VapC_TA"/>
</dbReference>
<organism evidence="2 3">
    <name type="scientific">Aerophobetes bacterium</name>
    <dbReference type="NCBI Taxonomy" id="2030807"/>
    <lineage>
        <taxon>Bacteria</taxon>
        <taxon>Candidatus Aerophobota</taxon>
    </lineage>
</organism>
<dbReference type="Gene3D" id="3.40.50.1010">
    <property type="entry name" value="5'-nuclease"/>
    <property type="match status" value="1"/>
</dbReference>
<sequence length="109" mass="12813">MRFLDTNLLIRYFTRDDEEKAQRVLKLLKRVERGEERVITSPLVLFEIVFTLQSFYGVPREKIKELLSPIIELRGLKLSNKEIYQLALDIYTEKNISFADAFNAAFALK</sequence>
<dbReference type="Proteomes" id="UP000280417">
    <property type="component" value="Unassembled WGS sequence"/>
</dbReference>
<dbReference type="SUPFAM" id="SSF88723">
    <property type="entry name" value="PIN domain-like"/>
    <property type="match status" value="1"/>
</dbReference>
<accession>A0A662D9G8</accession>
<feature type="non-terminal residue" evidence="2">
    <location>
        <position position="109"/>
    </location>
</feature>
<evidence type="ECO:0000259" key="1">
    <source>
        <dbReference type="Pfam" id="PF01850"/>
    </source>
</evidence>
<dbReference type="InterPro" id="IPR029060">
    <property type="entry name" value="PIN-like_dom_sf"/>
</dbReference>
<dbReference type="PANTHER" id="PTHR38826:SF5">
    <property type="entry name" value="RIBONUCLEASE VAPC13"/>
    <property type="match status" value="1"/>
</dbReference>
<feature type="domain" description="PIN" evidence="1">
    <location>
        <begin position="3"/>
        <end position="108"/>
    </location>
</feature>
<dbReference type="AlphaFoldDB" id="A0A662D9G8"/>
<dbReference type="EMBL" id="QMQA01000299">
    <property type="protein sequence ID" value="RLE10993.1"/>
    <property type="molecule type" value="Genomic_DNA"/>
</dbReference>
<name>A0A662D9G8_UNCAE</name>
<evidence type="ECO:0000313" key="2">
    <source>
        <dbReference type="EMBL" id="RLE10993.1"/>
    </source>
</evidence>
<gene>
    <name evidence="2" type="ORF">DRJ04_08860</name>
</gene>